<dbReference type="Proteomes" id="UP000011708">
    <property type="component" value="Chromosome"/>
</dbReference>
<dbReference type="PROSITE" id="PS01317">
    <property type="entry name" value="SSRP"/>
    <property type="match status" value="1"/>
</dbReference>
<name>M2B0G1_TREDN</name>
<evidence type="ECO:0000256" key="2">
    <source>
        <dbReference type="ARBA" id="ARBA00022884"/>
    </source>
</evidence>
<dbReference type="AlphaFoldDB" id="M2B0G1"/>
<accession>M2B0G1</accession>
<dbReference type="GO" id="GO:0070929">
    <property type="term" value="P:trans-translation"/>
    <property type="evidence" value="ECO:0007669"/>
    <property type="project" value="UniProtKB-UniRule"/>
</dbReference>
<gene>
    <name evidence="3" type="primary">smpB</name>
    <name evidence="4" type="ORF">HMPREF9725_01986</name>
</gene>
<dbReference type="GO" id="GO:0005829">
    <property type="term" value="C:cytosol"/>
    <property type="evidence" value="ECO:0007669"/>
    <property type="project" value="TreeGrafter"/>
</dbReference>
<dbReference type="PATRIC" id="fig|999431.4.peg.2055"/>
<evidence type="ECO:0000256" key="3">
    <source>
        <dbReference type="HAMAP-Rule" id="MF_00023"/>
    </source>
</evidence>
<comment type="function">
    <text evidence="3">Required for rescue of stalled ribosomes mediated by trans-translation. Binds to transfer-messenger RNA (tmRNA), required for stable association of tmRNA with ribosomes. tmRNA and SmpB together mimic tRNA shape, replacing the anticodon stem-loop with SmpB. tmRNA is encoded by the ssrA gene; the 2 termini fold to resemble tRNA(Ala) and it encodes a 'tag peptide', a short internal open reading frame. During trans-translation Ala-aminoacylated tmRNA acts like a tRNA, entering the A-site of stalled ribosomes, displacing the stalled mRNA. The ribosome then switches to translate the ORF on the tmRNA; the nascent peptide is terminated with the 'tag peptide' encoded by the tmRNA and targeted for degradation. The ribosome is freed to recommence translation, which seems to be the essential function of trans-translation.</text>
</comment>
<dbReference type="EMBL" id="AGDW01000022">
    <property type="protein sequence ID" value="EMB29116.1"/>
    <property type="molecule type" value="Genomic_DNA"/>
</dbReference>
<keyword evidence="2 3" id="KW-0694">RNA-binding</keyword>
<dbReference type="InterPro" id="IPR000037">
    <property type="entry name" value="SsrA-bd_prot"/>
</dbReference>
<dbReference type="InterPro" id="IPR023620">
    <property type="entry name" value="SmpB"/>
</dbReference>
<dbReference type="PANTHER" id="PTHR30308:SF2">
    <property type="entry name" value="SSRA-BINDING PROTEIN"/>
    <property type="match status" value="1"/>
</dbReference>
<proteinExistence type="inferred from homology"/>
<dbReference type="HAMAP" id="MF_00023">
    <property type="entry name" value="SmpB"/>
    <property type="match status" value="1"/>
</dbReference>
<keyword evidence="1 3" id="KW-0963">Cytoplasm</keyword>
<dbReference type="Pfam" id="PF01668">
    <property type="entry name" value="SmpB"/>
    <property type="match status" value="1"/>
</dbReference>
<dbReference type="HOGENOM" id="CLU_108953_0_0_12"/>
<dbReference type="GO" id="GO:0070930">
    <property type="term" value="P:trans-translation-dependent protein tagging"/>
    <property type="evidence" value="ECO:0007669"/>
    <property type="project" value="TreeGrafter"/>
</dbReference>
<protein>
    <recommendedName>
        <fullName evidence="3">SsrA-binding protein</fullName>
    </recommendedName>
    <alternativeName>
        <fullName evidence="3">Small protein B</fullName>
    </alternativeName>
</protein>
<dbReference type="NCBIfam" id="TIGR00086">
    <property type="entry name" value="smpB"/>
    <property type="match status" value="1"/>
</dbReference>
<comment type="caution">
    <text evidence="4">The sequence shown here is derived from an EMBL/GenBank/DDBJ whole genome shotgun (WGS) entry which is preliminary data.</text>
</comment>
<evidence type="ECO:0000256" key="1">
    <source>
        <dbReference type="ARBA" id="ARBA00022490"/>
    </source>
</evidence>
<dbReference type="PANTHER" id="PTHR30308">
    <property type="entry name" value="TMRNA-BINDING COMPONENT OF TRANS-TRANSLATION TAGGING COMPLEX"/>
    <property type="match status" value="1"/>
</dbReference>
<reference evidence="4" key="1">
    <citation type="submission" date="2012-01" db="EMBL/GenBank/DDBJ databases">
        <title>The Genome Sequence of Treponema denticola H1-T.</title>
        <authorList>
            <consortium name="The Broad Institute Genome Sequencing Platform"/>
            <person name="Earl A."/>
            <person name="Ward D."/>
            <person name="Feldgarden M."/>
            <person name="Gevers D."/>
            <person name="Blanton J.M."/>
            <person name="Fenno C.J."/>
            <person name="Baranova O.V."/>
            <person name="Mathney J."/>
            <person name="Dewhirst F.E."/>
            <person name="Izard J."/>
            <person name="Young S.K."/>
            <person name="Zeng Q."/>
            <person name="Gargeya S."/>
            <person name="Fitzgerald M."/>
            <person name="Haas B."/>
            <person name="Abouelleil A."/>
            <person name="Alvarado L."/>
            <person name="Arachchi H.M."/>
            <person name="Berlin A."/>
            <person name="Chapman S.B."/>
            <person name="Gearin G."/>
            <person name="Goldberg J."/>
            <person name="Griggs A."/>
            <person name="Gujja S."/>
            <person name="Hansen M."/>
            <person name="Heiman D."/>
            <person name="Howarth C."/>
            <person name="Larimer J."/>
            <person name="Lui A."/>
            <person name="MacDonald P.J.P."/>
            <person name="McCowen C."/>
            <person name="Montmayeur A."/>
            <person name="Murphy C."/>
            <person name="Neiman D."/>
            <person name="Pearson M."/>
            <person name="Priest M."/>
            <person name="Roberts A."/>
            <person name="Saif S."/>
            <person name="Shea T."/>
            <person name="Sisk P."/>
            <person name="Stolte C."/>
            <person name="Sykes S."/>
            <person name="Wortman J."/>
            <person name="Nusbaum C."/>
            <person name="Birren B."/>
        </authorList>
    </citation>
    <scope>NUCLEOTIDE SEQUENCE [LARGE SCALE GENOMIC DNA]</scope>
    <source>
        <strain evidence="4">H1-T</strain>
    </source>
</reference>
<dbReference type="SUPFAM" id="SSF74982">
    <property type="entry name" value="Small protein B (SmpB)"/>
    <property type="match status" value="1"/>
</dbReference>
<comment type="subcellular location">
    <subcellularLocation>
        <location evidence="3">Cytoplasm</location>
    </subcellularLocation>
    <text evidence="3">The tmRNA-SmpB complex associates with stalled 70S ribosomes.</text>
</comment>
<sequence length="215" mass="25530">MSIYERKVKTTKKTIKKTLFWYSLFAVYEKFRYFAVIITPQCIISFSAIVDKCLIYEYNVHMEKTPVKIIAKNKKAFFNYTVEEKIECGLVLKGTEVKSLREGRISFPDAFAEIKDNEVWVKNFHISEYIYSSVFNHDPERPKKLLLKKDEIKRLKRKVEEKGYTLVPLEFYFKNGIVKVLLGVCKGKKTFDKRADIKDRDIKRDMQREIKIRGK</sequence>
<dbReference type="InterPro" id="IPR020081">
    <property type="entry name" value="SsrA-bd_prot_CS"/>
</dbReference>
<comment type="similarity">
    <text evidence="3">Belongs to the SmpB family.</text>
</comment>
<dbReference type="GO" id="GO:0003723">
    <property type="term" value="F:RNA binding"/>
    <property type="evidence" value="ECO:0007669"/>
    <property type="project" value="UniProtKB-UniRule"/>
</dbReference>
<dbReference type="Gene3D" id="2.40.280.10">
    <property type="match status" value="1"/>
</dbReference>
<dbReference type="CDD" id="cd09294">
    <property type="entry name" value="SmpB"/>
    <property type="match status" value="1"/>
</dbReference>
<dbReference type="NCBIfam" id="NF003843">
    <property type="entry name" value="PRK05422.1"/>
    <property type="match status" value="1"/>
</dbReference>
<organism evidence="4">
    <name type="scientific">Treponema denticola H1-T</name>
    <dbReference type="NCBI Taxonomy" id="999431"/>
    <lineage>
        <taxon>Bacteria</taxon>
        <taxon>Pseudomonadati</taxon>
        <taxon>Spirochaetota</taxon>
        <taxon>Spirochaetia</taxon>
        <taxon>Spirochaetales</taxon>
        <taxon>Treponemataceae</taxon>
        <taxon>Treponema</taxon>
    </lineage>
</organism>
<evidence type="ECO:0000313" key="4">
    <source>
        <dbReference type="EMBL" id="EMB29116.1"/>
    </source>
</evidence>